<evidence type="ECO:0000259" key="1">
    <source>
        <dbReference type="PROSITE" id="PS50181"/>
    </source>
</evidence>
<reference evidence="2" key="1">
    <citation type="submission" date="2023-08" db="EMBL/GenBank/DDBJ databases">
        <title>Black Yeasts Isolated from many extreme environments.</title>
        <authorList>
            <person name="Coleine C."/>
            <person name="Stajich J.E."/>
            <person name="Selbmann L."/>
        </authorList>
    </citation>
    <scope>NUCLEOTIDE SEQUENCE</scope>
    <source>
        <strain evidence="2">CCFEE 5810</strain>
    </source>
</reference>
<comment type="caution">
    <text evidence="2">The sequence shown here is derived from an EMBL/GenBank/DDBJ whole genome shotgun (WGS) entry which is preliminary data.</text>
</comment>
<sequence length="311" mass="34554">MQSTSRTGDEPSQGLPDFISRLPLELHGNIFSYLPTTDLVRSRRINRNFCANISDHLDRSSRVIVQREKQRLAEATVALRSIGKVELLQTLVFMDQYGGLYADFKAGPTPMIPDSDKLRGFRDLYREATASTPGSLLPGDRDDSALRYTVSTLFMVQSQVEDGQYTHLSEEKRKFRDKPAALTLTSVSKGAISKPEAMVLVSRVRSELPFGRQIPRPVVMSTRDATLKEHCEACRSAALREERFPGCLSCPSTTMLSGLSLLGSSLGFKMSEEMAARASRAVVDRETPPNPWLTAAMLGATYVWIRGMRDS</sequence>
<evidence type="ECO:0000313" key="2">
    <source>
        <dbReference type="EMBL" id="KAK5697221.1"/>
    </source>
</evidence>
<evidence type="ECO:0000313" key="3">
    <source>
        <dbReference type="Proteomes" id="UP001310594"/>
    </source>
</evidence>
<gene>
    <name evidence="2" type="ORF">LTR97_007356</name>
</gene>
<dbReference type="PROSITE" id="PS50181">
    <property type="entry name" value="FBOX"/>
    <property type="match status" value="1"/>
</dbReference>
<dbReference type="Gene3D" id="1.20.1280.50">
    <property type="match status" value="1"/>
</dbReference>
<accession>A0AAN7ZMS4</accession>
<dbReference type="InterPro" id="IPR001810">
    <property type="entry name" value="F-box_dom"/>
</dbReference>
<dbReference type="SUPFAM" id="SSF81383">
    <property type="entry name" value="F-box domain"/>
    <property type="match status" value="1"/>
</dbReference>
<dbReference type="InterPro" id="IPR036047">
    <property type="entry name" value="F-box-like_dom_sf"/>
</dbReference>
<dbReference type="SMART" id="SM00256">
    <property type="entry name" value="FBOX"/>
    <property type="match status" value="1"/>
</dbReference>
<feature type="domain" description="F-box" evidence="1">
    <location>
        <begin position="16"/>
        <end position="64"/>
    </location>
</feature>
<protein>
    <recommendedName>
        <fullName evidence="1">F-box domain-containing protein</fullName>
    </recommendedName>
</protein>
<proteinExistence type="predicted"/>
<organism evidence="2 3">
    <name type="scientific">Elasticomyces elasticus</name>
    <dbReference type="NCBI Taxonomy" id="574655"/>
    <lineage>
        <taxon>Eukaryota</taxon>
        <taxon>Fungi</taxon>
        <taxon>Dikarya</taxon>
        <taxon>Ascomycota</taxon>
        <taxon>Pezizomycotina</taxon>
        <taxon>Dothideomycetes</taxon>
        <taxon>Dothideomycetidae</taxon>
        <taxon>Mycosphaerellales</taxon>
        <taxon>Teratosphaeriaceae</taxon>
        <taxon>Elasticomyces</taxon>
    </lineage>
</organism>
<dbReference type="AlphaFoldDB" id="A0AAN7ZMS4"/>
<dbReference type="Pfam" id="PF12937">
    <property type="entry name" value="F-box-like"/>
    <property type="match status" value="1"/>
</dbReference>
<name>A0AAN7ZMS4_9PEZI</name>
<dbReference type="Proteomes" id="UP001310594">
    <property type="component" value="Unassembled WGS sequence"/>
</dbReference>
<dbReference type="EMBL" id="JAVRQU010000011">
    <property type="protein sequence ID" value="KAK5697221.1"/>
    <property type="molecule type" value="Genomic_DNA"/>
</dbReference>